<evidence type="ECO:0000313" key="2">
    <source>
        <dbReference type="EMBL" id="KIH87589.1"/>
    </source>
</evidence>
<dbReference type="VEuPathDB" id="FungiDB:SPBR_05119"/>
<accession>A0A0C2EN85</accession>
<dbReference type="Gene3D" id="1.20.58.130">
    <property type="match status" value="1"/>
</dbReference>
<dbReference type="RefSeq" id="XP_040615599.1">
    <property type="nucleotide sequence ID" value="XM_040763396.1"/>
</dbReference>
<feature type="compositionally biased region" description="Polar residues" evidence="1">
    <location>
        <begin position="274"/>
        <end position="289"/>
    </location>
</feature>
<sequence>MTTLEGPYLPFDEYRRYRTTQDEQIAAEFRSVHERIDGVDSKLEAFKEETRAEFAALRQAAAEQQRLTARLRNQLLSNPTLAIEPIAIFDETRGVVQPDMNLFPRHAKEFYALRNPQDGRQHAKLSYLVSFYDVALPEAMGPSSSDEDSSGNEESQSSSEATGGGDDDDDNDVDNIFKDRNYLAVHMLETILGLSEDNFITFMERAEKRAARAAASAIKRAQDTLPLGAPTRTRPFVQASQPYLLATTSSQALRPQLIPPLTVSQIMDGYANEKSPNPDSQDGNRSNAKLSWRIGSPPGLQQTSEGAAGSRSSHGGGSQPSQLLSRPKQPSIPDGQKEGTPSEPGDSGSPTNPHSKTPSSSRYRKK</sequence>
<dbReference type="Proteomes" id="UP000031575">
    <property type="component" value="Unassembled WGS sequence"/>
</dbReference>
<evidence type="ECO:0000256" key="1">
    <source>
        <dbReference type="SAM" id="MobiDB-lite"/>
    </source>
</evidence>
<dbReference type="GeneID" id="63678317"/>
<feature type="compositionally biased region" description="Low complexity" evidence="1">
    <location>
        <begin position="304"/>
        <end position="326"/>
    </location>
</feature>
<protein>
    <submittedName>
        <fullName evidence="2">Uncharacterized protein</fullName>
    </submittedName>
</protein>
<comment type="caution">
    <text evidence="2">The sequence shown here is derived from an EMBL/GenBank/DDBJ whole genome shotgun (WGS) entry which is preliminary data.</text>
</comment>
<dbReference type="AlphaFoldDB" id="A0A0C2EN85"/>
<dbReference type="EMBL" id="AWTV01000010">
    <property type="protein sequence ID" value="KIH87589.1"/>
    <property type="molecule type" value="Genomic_DNA"/>
</dbReference>
<feature type="compositionally biased region" description="Polar residues" evidence="1">
    <location>
        <begin position="348"/>
        <end position="366"/>
    </location>
</feature>
<dbReference type="HOGENOM" id="CLU_816474_0_0_1"/>
<evidence type="ECO:0000313" key="3">
    <source>
        <dbReference type="Proteomes" id="UP000031575"/>
    </source>
</evidence>
<feature type="region of interest" description="Disordered" evidence="1">
    <location>
        <begin position="139"/>
        <end position="173"/>
    </location>
</feature>
<name>A0A0C2EN85_9PEZI</name>
<dbReference type="OrthoDB" id="5416902at2759"/>
<proteinExistence type="predicted"/>
<feature type="region of interest" description="Disordered" evidence="1">
    <location>
        <begin position="269"/>
        <end position="366"/>
    </location>
</feature>
<keyword evidence="3" id="KW-1185">Reference proteome</keyword>
<organism evidence="2 3">
    <name type="scientific">Sporothrix brasiliensis 5110</name>
    <dbReference type="NCBI Taxonomy" id="1398154"/>
    <lineage>
        <taxon>Eukaryota</taxon>
        <taxon>Fungi</taxon>
        <taxon>Dikarya</taxon>
        <taxon>Ascomycota</taxon>
        <taxon>Pezizomycotina</taxon>
        <taxon>Sordariomycetes</taxon>
        <taxon>Sordariomycetidae</taxon>
        <taxon>Ophiostomatales</taxon>
        <taxon>Ophiostomataceae</taxon>
        <taxon>Sporothrix</taxon>
    </lineage>
</organism>
<gene>
    <name evidence="2" type="ORF">SPBR_05119</name>
</gene>
<reference evidence="2 3" key="1">
    <citation type="journal article" date="2014" name="BMC Genomics">
        <title>Comparative genomics of the major fungal agents of human and animal Sporotrichosis: Sporothrix schenckii and Sporothrix brasiliensis.</title>
        <authorList>
            <person name="Teixeira M.M."/>
            <person name="de Almeida L.G."/>
            <person name="Kubitschek-Barreira P."/>
            <person name="Alves F.L."/>
            <person name="Kioshima E.S."/>
            <person name="Abadio A.K."/>
            <person name="Fernandes L."/>
            <person name="Derengowski L.S."/>
            <person name="Ferreira K.S."/>
            <person name="Souza R.C."/>
            <person name="Ruiz J.C."/>
            <person name="de Andrade N.C."/>
            <person name="Paes H.C."/>
            <person name="Nicola A.M."/>
            <person name="Albuquerque P."/>
            <person name="Gerber A.L."/>
            <person name="Martins V.P."/>
            <person name="Peconick L.D."/>
            <person name="Neto A.V."/>
            <person name="Chaucanez C.B."/>
            <person name="Silva P.A."/>
            <person name="Cunha O.L."/>
            <person name="de Oliveira F.F."/>
            <person name="dos Santos T.C."/>
            <person name="Barros A.L."/>
            <person name="Soares M.A."/>
            <person name="de Oliveira L.M."/>
            <person name="Marini M.M."/>
            <person name="Villalobos-Duno H."/>
            <person name="Cunha M.M."/>
            <person name="de Hoog S."/>
            <person name="da Silveira J.F."/>
            <person name="Henrissat B."/>
            <person name="Nino-Vega G.A."/>
            <person name="Cisalpino P.S."/>
            <person name="Mora-Montes H.M."/>
            <person name="Almeida S.R."/>
            <person name="Stajich J.E."/>
            <person name="Lopes-Bezerra L.M."/>
            <person name="Vasconcelos A.T."/>
            <person name="Felipe M.S."/>
        </authorList>
    </citation>
    <scope>NUCLEOTIDE SEQUENCE [LARGE SCALE GENOMIC DNA]</scope>
    <source>
        <strain evidence="2 3">5110</strain>
    </source>
</reference>